<reference evidence="3 4" key="1">
    <citation type="submission" date="2024-10" db="EMBL/GenBank/DDBJ databases">
        <title>Updated reference genomes for cyclostephanoid diatoms.</title>
        <authorList>
            <person name="Roberts W.R."/>
            <person name="Alverson A.J."/>
        </authorList>
    </citation>
    <scope>NUCLEOTIDE SEQUENCE [LARGE SCALE GENOMIC DNA]</scope>
    <source>
        <strain evidence="3 4">AJA228-03</strain>
    </source>
</reference>
<keyword evidence="1" id="KW-0677">Repeat</keyword>
<dbReference type="SMART" id="SM00698">
    <property type="entry name" value="MORN"/>
    <property type="match status" value="6"/>
</dbReference>
<evidence type="ECO:0000256" key="1">
    <source>
        <dbReference type="ARBA" id="ARBA00022737"/>
    </source>
</evidence>
<evidence type="ECO:0000313" key="3">
    <source>
        <dbReference type="EMBL" id="KAL3809864.1"/>
    </source>
</evidence>
<feature type="compositionally biased region" description="Low complexity" evidence="2">
    <location>
        <begin position="15"/>
        <end position="29"/>
    </location>
</feature>
<dbReference type="Pfam" id="PF02493">
    <property type="entry name" value="MORN"/>
    <property type="match status" value="6"/>
</dbReference>
<name>A0ABD3RAT2_9STRA</name>
<dbReference type="PANTHER" id="PTHR43215">
    <property type="entry name" value="RADIAL SPOKE HEAD 1 HOMOLOG"/>
    <property type="match status" value="1"/>
</dbReference>
<gene>
    <name evidence="3" type="ORF">ACHAXA_007933</name>
</gene>
<sequence length="396" mass="43316">MAPLKKRISSIDFMTSSSPSSSSSTSVPSLKRLKATTETFVSSSIVMSAATELTSVSPVQYTSSPDDRAITSSHHAKVILCSAGSVTRNCPIVNTSPPVFASRISLSDDGRKNKRKDEANPIPRCVMLPPAHAIDISSSMSTFSTLPEGSHQGEKMYISHQARHRVSIPPLPFTRNERIVSGDCGNSTTSTLSSYEHGTNPLFAPSLVSSRVARSTTRLQEAKLGIFITTTKRGDSEECYLGERHVITGHRHGRGIMTYPNGCQYSGEFVNNMRQGQGKCWYPRDLGVYTGEWHQNDKHGYGSMVYANDDVYNGTWHRNHHSGKGTLTMKGGTEVYSGDFAHNKKHGRGVLRYANGNVYSGTWSDDVRHGEGLLIFANGTSSRCVYCHGKLVFPIS</sequence>
<dbReference type="PANTHER" id="PTHR43215:SF14">
    <property type="entry name" value="RADIAL SPOKE HEAD 1 HOMOLOG"/>
    <property type="match status" value="1"/>
</dbReference>
<organism evidence="3 4">
    <name type="scientific">Cyclostephanos tholiformis</name>
    <dbReference type="NCBI Taxonomy" id="382380"/>
    <lineage>
        <taxon>Eukaryota</taxon>
        <taxon>Sar</taxon>
        <taxon>Stramenopiles</taxon>
        <taxon>Ochrophyta</taxon>
        <taxon>Bacillariophyta</taxon>
        <taxon>Coscinodiscophyceae</taxon>
        <taxon>Thalassiosirophycidae</taxon>
        <taxon>Stephanodiscales</taxon>
        <taxon>Stephanodiscaceae</taxon>
        <taxon>Cyclostephanos</taxon>
    </lineage>
</organism>
<protein>
    <submittedName>
        <fullName evidence="3">Uncharacterized protein</fullName>
    </submittedName>
</protein>
<dbReference type="InterPro" id="IPR003409">
    <property type="entry name" value="MORN"/>
</dbReference>
<accession>A0ABD3RAT2</accession>
<dbReference type="SUPFAM" id="SSF82185">
    <property type="entry name" value="Histone H3 K4-specific methyltransferase SET7/9 N-terminal domain"/>
    <property type="match status" value="1"/>
</dbReference>
<comment type="caution">
    <text evidence="3">The sequence shown here is derived from an EMBL/GenBank/DDBJ whole genome shotgun (WGS) entry which is preliminary data.</text>
</comment>
<keyword evidence="4" id="KW-1185">Reference proteome</keyword>
<proteinExistence type="predicted"/>
<feature type="region of interest" description="Disordered" evidence="2">
    <location>
        <begin position="1"/>
        <end position="29"/>
    </location>
</feature>
<evidence type="ECO:0000313" key="4">
    <source>
        <dbReference type="Proteomes" id="UP001530377"/>
    </source>
</evidence>
<dbReference type="EMBL" id="JALLPB020000369">
    <property type="protein sequence ID" value="KAL3809864.1"/>
    <property type="molecule type" value="Genomic_DNA"/>
</dbReference>
<dbReference type="Gene3D" id="2.20.110.10">
    <property type="entry name" value="Histone H3 K4-specific methyltransferase SET7/9 N-terminal domain"/>
    <property type="match status" value="3"/>
</dbReference>
<dbReference type="Proteomes" id="UP001530377">
    <property type="component" value="Unassembled WGS sequence"/>
</dbReference>
<evidence type="ECO:0000256" key="2">
    <source>
        <dbReference type="SAM" id="MobiDB-lite"/>
    </source>
</evidence>
<dbReference type="AlphaFoldDB" id="A0ABD3RAT2"/>